<dbReference type="PANTHER" id="PTHR21681:SF0">
    <property type="entry name" value="EUKARYOTIC TRANSLATION INITIATION FACTOR 3 SUBUNIT J"/>
    <property type="match status" value="1"/>
</dbReference>
<sequence>MSDDWDIDEEPVKSGSSTPAPAAVAPKVVAKTKWQGEDEDDEEDDWDASEDEKPKASAPTTAAAPVKKKMTLKQKLAEKERLANSPKVNGDDDLIDTTTEQDRRRMARERELAADMAVAEDLMGGASIEDTKEMLQKILTSNPSSKDEFVELSQQIMTLILSRHASNPLYPIFAEQFAKDFCEPLTAVQIRKVGSGLSTLSNTKQQEERDKANGKKKPTSKPKLGVVKSIAKVDTDAYDDVLDDDDFM</sequence>
<comment type="function">
    <text evidence="4">Component of the eukaryotic translation initiation factor 3 (eIF-3) complex, which is involved in protein synthesis of a specialized repertoire of mRNAs and, together with other initiation factors, stimulates binding of mRNA and methionyl-tRNAi to the 40S ribosome. The eIF-3 complex specifically targets and initiates translation of a subset of mRNAs involved in cell proliferation.</text>
</comment>
<feature type="region of interest" description="Disordered" evidence="5">
    <location>
        <begin position="200"/>
        <end position="223"/>
    </location>
</feature>
<dbReference type="GO" id="GO:0001732">
    <property type="term" value="P:formation of cytoplasmic translation initiation complex"/>
    <property type="evidence" value="ECO:0007669"/>
    <property type="project" value="UniProtKB-UniRule"/>
</dbReference>
<dbReference type="Gene3D" id="1.10.246.60">
    <property type="entry name" value="Eukaryotic translation initiation factor 3 like domains"/>
    <property type="match status" value="1"/>
</dbReference>
<comment type="subcellular location">
    <subcellularLocation>
        <location evidence="4">Cytoplasm</location>
    </subcellularLocation>
</comment>
<keyword evidence="2 4" id="KW-0396">Initiation factor</keyword>
<dbReference type="GO" id="GO:0016282">
    <property type="term" value="C:eukaryotic 43S preinitiation complex"/>
    <property type="evidence" value="ECO:0007669"/>
    <property type="project" value="UniProtKB-UniRule"/>
</dbReference>
<organism evidence="6 7">
    <name type="scientific">Kockovaella imperatae</name>
    <dbReference type="NCBI Taxonomy" id="4999"/>
    <lineage>
        <taxon>Eukaryota</taxon>
        <taxon>Fungi</taxon>
        <taxon>Dikarya</taxon>
        <taxon>Basidiomycota</taxon>
        <taxon>Agaricomycotina</taxon>
        <taxon>Tremellomycetes</taxon>
        <taxon>Tremellales</taxon>
        <taxon>Cuniculitremaceae</taxon>
        <taxon>Kockovaella</taxon>
    </lineage>
</organism>
<name>A0A1Y1UM54_9TREE</name>
<dbReference type="GO" id="GO:0003743">
    <property type="term" value="F:translation initiation factor activity"/>
    <property type="evidence" value="ECO:0007669"/>
    <property type="project" value="UniProtKB-UniRule"/>
</dbReference>
<dbReference type="Pfam" id="PF08597">
    <property type="entry name" value="eIF3_subunit"/>
    <property type="match status" value="1"/>
</dbReference>
<protein>
    <recommendedName>
        <fullName evidence="4">Eukaryotic translation initiation factor 3 subunit J</fullName>
        <shortName evidence="4">eIF3j</shortName>
    </recommendedName>
    <alternativeName>
        <fullName evidence="4">Eukaryotic translation initiation factor 3 30 kDa subunit homolog</fullName>
        <shortName evidence="4">eIF-3 30 kDa subunit homolog</shortName>
    </alternativeName>
</protein>
<dbReference type="EMBL" id="NBSH01000004">
    <property type="protein sequence ID" value="ORX38607.1"/>
    <property type="molecule type" value="Genomic_DNA"/>
</dbReference>
<feature type="region of interest" description="Disordered" evidence="5">
    <location>
        <begin position="1"/>
        <end position="102"/>
    </location>
</feature>
<evidence type="ECO:0000256" key="4">
    <source>
        <dbReference type="HAMAP-Rule" id="MF_03009"/>
    </source>
</evidence>
<dbReference type="InterPro" id="IPR013906">
    <property type="entry name" value="eIF3j"/>
</dbReference>
<dbReference type="InterPro" id="IPR023194">
    <property type="entry name" value="eIF3-like_dom_sf"/>
</dbReference>
<reference evidence="6 7" key="1">
    <citation type="submission" date="2017-03" db="EMBL/GenBank/DDBJ databases">
        <title>Widespread Adenine N6-methylation of Active Genes in Fungi.</title>
        <authorList>
            <consortium name="DOE Joint Genome Institute"/>
            <person name="Mondo S.J."/>
            <person name="Dannebaum R.O."/>
            <person name="Kuo R.C."/>
            <person name="Louie K.B."/>
            <person name="Bewick A.J."/>
            <person name="Labutti K."/>
            <person name="Haridas S."/>
            <person name="Kuo A."/>
            <person name="Salamov A."/>
            <person name="Ahrendt S.R."/>
            <person name="Lau R."/>
            <person name="Bowen B.P."/>
            <person name="Lipzen A."/>
            <person name="Sullivan W."/>
            <person name="Andreopoulos W.B."/>
            <person name="Clum A."/>
            <person name="Lindquist E."/>
            <person name="Daum C."/>
            <person name="Northen T.R."/>
            <person name="Ramamoorthy G."/>
            <person name="Schmitz R.J."/>
            <person name="Gryganskyi A."/>
            <person name="Culley D."/>
            <person name="Magnuson J."/>
            <person name="James T.Y."/>
            <person name="O'Malley M.A."/>
            <person name="Stajich J.E."/>
            <person name="Spatafora J.W."/>
            <person name="Visel A."/>
            <person name="Grigoriev I.V."/>
        </authorList>
    </citation>
    <scope>NUCLEOTIDE SEQUENCE [LARGE SCALE GENOMIC DNA]</scope>
    <source>
        <strain evidence="6 7">NRRL Y-17943</strain>
    </source>
</reference>
<dbReference type="AlphaFoldDB" id="A0A1Y1UM54"/>
<dbReference type="PANTHER" id="PTHR21681">
    <property type="entry name" value="EUKARYOTIC TRANSLATION INITIATION FACTOR 3 SUBUNIT J"/>
    <property type="match status" value="1"/>
</dbReference>
<evidence type="ECO:0000256" key="1">
    <source>
        <dbReference type="ARBA" id="ARBA00022490"/>
    </source>
</evidence>
<dbReference type="Proteomes" id="UP000193218">
    <property type="component" value="Unassembled WGS sequence"/>
</dbReference>
<feature type="compositionally biased region" description="Acidic residues" evidence="5">
    <location>
        <begin position="37"/>
        <end position="50"/>
    </location>
</feature>
<comment type="subunit">
    <text evidence="4">Component of the eukaryotic translation initiation factor 3 (eIF-3) complex.</text>
</comment>
<dbReference type="STRING" id="4999.A0A1Y1UM54"/>
<dbReference type="GO" id="GO:0033290">
    <property type="term" value="C:eukaryotic 48S preinitiation complex"/>
    <property type="evidence" value="ECO:0007669"/>
    <property type="project" value="UniProtKB-UniRule"/>
</dbReference>
<evidence type="ECO:0000256" key="5">
    <source>
        <dbReference type="SAM" id="MobiDB-lite"/>
    </source>
</evidence>
<dbReference type="InParanoid" id="A0A1Y1UM54"/>
<dbReference type="HAMAP" id="MF_03009">
    <property type="entry name" value="eIF3j"/>
    <property type="match status" value="1"/>
</dbReference>
<keyword evidence="7" id="KW-1185">Reference proteome</keyword>
<comment type="caution">
    <text evidence="6">The sequence shown here is derived from an EMBL/GenBank/DDBJ whole genome shotgun (WGS) entry which is preliminary data.</text>
</comment>
<keyword evidence="1 4" id="KW-0963">Cytoplasm</keyword>
<evidence type="ECO:0000313" key="6">
    <source>
        <dbReference type="EMBL" id="ORX38607.1"/>
    </source>
</evidence>
<evidence type="ECO:0000256" key="2">
    <source>
        <dbReference type="ARBA" id="ARBA00022540"/>
    </source>
</evidence>
<evidence type="ECO:0000256" key="3">
    <source>
        <dbReference type="ARBA" id="ARBA00022917"/>
    </source>
</evidence>
<feature type="compositionally biased region" description="Low complexity" evidence="5">
    <location>
        <begin position="18"/>
        <end position="33"/>
    </location>
</feature>
<proteinExistence type="inferred from homology"/>
<keyword evidence="3 4" id="KW-0648">Protein biosynthesis</keyword>
<dbReference type="GO" id="GO:0005852">
    <property type="term" value="C:eukaryotic translation initiation factor 3 complex"/>
    <property type="evidence" value="ECO:0007669"/>
    <property type="project" value="UniProtKB-UniRule"/>
</dbReference>
<dbReference type="OrthoDB" id="20381at2759"/>
<gene>
    <name evidence="4" type="primary">HCR1</name>
    <name evidence="6" type="ORF">BD324DRAFT_621566</name>
</gene>
<feature type="compositionally biased region" description="Low complexity" evidence="5">
    <location>
        <begin position="56"/>
        <end position="65"/>
    </location>
</feature>
<accession>A0A1Y1UM54</accession>
<evidence type="ECO:0000313" key="7">
    <source>
        <dbReference type="Proteomes" id="UP000193218"/>
    </source>
</evidence>
<comment type="similarity">
    <text evidence="4">Belongs to the eIF-3 subunit J family.</text>
</comment>